<evidence type="ECO:0000313" key="3">
    <source>
        <dbReference type="Proteomes" id="UP000012046"/>
    </source>
</evidence>
<dbReference type="Proteomes" id="UP000012046">
    <property type="component" value="Unassembled WGS sequence"/>
</dbReference>
<dbReference type="Pfam" id="PF11172">
    <property type="entry name" value="DUF2959"/>
    <property type="match status" value="1"/>
</dbReference>
<sequence length="210" mass="24042">MAKIWLVLLLLLTGCQQAYYATMEKVGVHKRDILVDRVEGAQQSQRQAQEQFSSALEQFSALVKYDGGDLQRQYKLTQAEYDACEKSALDVKNRIDAIEQVAEALFKEWQQELNEYSNQSLKRDSERKLSQTRRQYTSLLVTMRQAEATMQPVLSSLKDNALYLKHNLNAQAIGALKGEFGSIERDISRLLTEMNKAIAESERFLTTLKQ</sequence>
<evidence type="ECO:0000313" key="2">
    <source>
        <dbReference type="EMBL" id="EHR40090.1"/>
    </source>
</evidence>
<keyword evidence="3" id="KW-1185">Reference proteome</keyword>
<dbReference type="AlphaFoldDB" id="H3ZGV0"/>
<dbReference type="STRING" id="1129374.AJE_13000"/>
<feature type="signal peptide" evidence="1">
    <location>
        <begin position="1"/>
        <end position="20"/>
    </location>
</feature>
<dbReference type="EMBL" id="AHTH01000045">
    <property type="protein sequence ID" value="EHR40090.1"/>
    <property type="molecule type" value="Genomic_DNA"/>
</dbReference>
<reference evidence="2 3" key="1">
    <citation type="journal article" date="2012" name="J. Bacteriol.">
        <title>Genome Sequence of Extracellular-Protease-Producing Alishewanella jeotgali Isolated from Traditional Korean Fermented Seafood.</title>
        <authorList>
            <person name="Jung J."/>
            <person name="Chun J."/>
            <person name="Park W."/>
        </authorList>
    </citation>
    <scope>NUCLEOTIDE SEQUENCE [LARGE SCALE GENOMIC DNA]</scope>
    <source>
        <strain evidence="2 3">KCTC 22429</strain>
    </source>
</reference>
<dbReference type="PROSITE" id="PS51257">
    <property type="entry name" value="PROKAR_LIPOPROTEIN"/>
    <property type="match status" value="1"/>
</dbReference>
<dbReference type="RefSeq" id="WP_008951246.1">
    <property type="nucleotide sequence ID" value="NZ_AHTH01000045.1"/>
</dbReference>
<protein>
    <recommendedName>
        <fullName evidence="4">Glutamine synthetase</fullName>
    </recommendedName>
</protein>
<organism evidence="2 3">
    <name type="scientific">Alishewanella jeotgali KCTC 22429</name>
    <dbReference type="NCBI Taxonomy" id="1129374"/>
    <lineage>
        <taxon>Bacteria</taxon>
        <taxon>Pseudomonadati</taxon>
        <taxon>Pseudomonadota</taxon>
        <taxon>Gammaproteobacteria</taxon>
        <taxon>Alteromonadales</taxon>
        <taxon>Alteromonadaceae</taxon>
        <taxon>Alishewanella</taxon>
    </lineage>
</organism>
<keyword evidence="1" id="KW-0732">Signal</keyword>
<comment type="caution">
    <text evidence="2">The sequence shown here is derived from an EMBL/GenBank/DDBJ whole genome shotgun (WGS) entry which is preliminary data.</text>
</comment>
<dbReference type="PATRIC" id="fig|1129374.4.peg.2579"/>
<evidence type="ECO:0008006" key="4">
    <source>
        <dbReference type="Google" id="ProtNLM"/>
    </source>
</evidence>
<accession>H3ZGV0</accession>
<gene>
    <name evidence="2" type="ORF">AJE_13000</name>
</gene>
<dbReference type="InterPro" id="IPR021342">
    <property type="entry name" value="DUF2959"/>
</dbReference>
<name>H3ZGV0_9ALTE</name>
<proteinExistence type="predicted"/>
<evidence type="ECO:0000256" key="1">
    <source>
        <dbReference type="SAM" id="SignalP"/>
    </source>
</evidence>
<dbReference type="eggNOG" id="ENOG502ZBMT">
    <property type="taxonomic scope" value="Bacteria"/>
</dbReference>
<feature type="chain" id="PRO_5003592060" description="Glutamine synthetase" evidence="1">
    <location>
        <begin position="21"/>
        <end position="210"/>
    </location>
</feature>